<keyword evidence="2" id="KW-1133">Transmembrane helix</keyword>
<name>A0ABT7J540_9ACTN</name>
<feature type="compositionally biased region" description="Basic residues" evidence="1">
    <location>
        <begin position="1"/>
        <end position="12"/>
    </location>
</feature>
<reference evidence="3 4" key="1">
    <citation type="submission" date="2023-05" db="EMBL/GenBank/DDBJ databases">
        <title>Streptomyces fuscus sp. nov., a brown-black pigment producing actinomyces isolated from dry sand of Sea duck farm.</title>
        <authorList>
            <person name="Xie J."/>
            <person name="Shen N."/>
        </authorList>
    </citation>
    <scope>NUCLEOTIDE SEQUENCE [LARGE SCALE GENOMIC DNA]</scope>
    <source>
        <strain evidence="3 4">GXMU-J15</strain>
    </source>
</reference>
<evidence type="ECO:0000313" key="4">
    <source>
        <dbReference type="Proteomes" id="UP001241926"/>
    </source>
</evidence>
<feature type="region of interest" description="Disordered" evidence="1">
    <location>
        <begin position="1"/>
        <end position="34"/>
    </location>
</feature>
<keyword evidence="2" id="KW-0472">Membrane</keyword>
<evidence type="ECO:0000256" key="2">
    <source>
        <dbReference type="SAM" id="Phobius"/>
    </source>
</evidence>
<dbReference type="RefSeq" id="WP_285435486.1">
    <property type="nucleotide sequence ID" value="NZ_JASJUS010000029.1"/>
</dbReference>
<organism evidence="3 4">
    <name type="scientific">Streptomyces fuscus</name>
    <dbReference type="NCBI Taxonomy" id="3048495"/>
    <lineage>
        <taxon>Bacteria</taxon>
        <taxon>Bacillati</taxon>
        <taxon>Actinomycetota</taxon>
        <taxon>Actinomycetes</taxon>
        <taxon>Kitasatosporales</taxon>
        <taxon>Streptomycetaceae</taxon>
        <taxon>Streptomyces</taxon>
    </lineage>
</organism>
<feature type="region of interest" description="Disordered" evidence="1">
    <location>
        <begin position="188"/>
        <end position="213"/>
    </location>
</feature>
<feature type="transmembrane region" description="Helical" evidence="2">
    <location>
        <begin position="159"/>
        <end position="183"/>
    </location>
</feature>
<sequence length="213" mass="23098">MGGSAKPRRRRAAAPALRYERQPKRPQQGRTRSKRDTAFGCLAAFTAMSALIGLFLLDLFWGDDTWQWAAGSWPGGAYGFAGFLGFLGPSLLVVFGACAYGLGKKSLRRRPVRTAALTLTLAVSVAALVPYVVLVLNALDSGKLGKGEDTEPSWVSAHYPWLWALGLLSTLLTITVFLAAATLHHRHRTRHTQQPKPAAAPLTHEELPQSPCP</sequence>
<feature type="transmembrane region" description="Helical" evidence="2">
    <location>
        <begin position="115"/>
        <end position="139"/>
    </location>
</feature>
<accession>A0ABT7J540</accession>
<evidence type="ECO:0000256" key="1">
    <source>
        <dbReference type="SAM" id="MobiDB-lite"/>
    </source>
</evidence>
<feature type="transmembrane region" description="Helical" evidence="2">
    <location>
        <begin position="37"/>
        <end position="57"/>
    </location>
</feature>
<comment type="caution">
    <text evidence="3">The sequence shown here is derived from an EMBL/GenBank/DDBJ whole genome shotgun (WGS) entry which is preliminary data.</text>
</comment>
<protein>
    <submittedName>
        <fullName evidence="3">Uncharacterized protein</fullName>
    </submittedName>
</protein>
<proteinExistence type="predicted"/>
<dbReference type="EMBL" id="JASJUS010000029">
    <property type="protein sequence ID" value="MDL2079989.1"/>
    <property type="molecule type" value="Genomic_DNA"/>
</dbReference>
<dbReference type="Proteomes" id="UP001241926">
    <property type="component" value="Unassembled WGS sequence"/>
</dbReference>
<gene>
    <name evidence="3" type="ORF">QNN03_26460</name>
</gene>
<feature type="transmembrane region" description="Helical" evidence="2">
    <location>
        <begin position="77"/>
        <end position="103"/>
    </location>
</feature>
<keyword evidence="4" id="KW-1185">Reference proteome</keyword>
<keyword evidence="2" id="KW-0812">Transmembrane</keyword>
<evidence type="ECO:0000313" key="3">
    <source>
        <dbReference type="EMBL" id="MDL2079989.1"/>
    </source>
</evidence>